<evidence type="ECO:0000313" key="3">
    <source>
        <dbReference type="Proteomes" id="UP000252355"/>
    </source>
</evidence>
<dbReference type="InterPro" id="IPR050273">
    <property type="entry name" value="GppA/Ppx_hydrolase"/>
</dbReference>
<sequence length="220" mass="24025">MRNLPPAIDHLPVLPDTLAIHGARQLLSAVGPLSELHALQVARLSLALFDGLASWHGLGMAARSELACAALLHDIGVSIREEQHHKWSYHLIMEKFWIVDPAVRKRVALMARYHRKALPKDSHAEYQALDPAQKKVVFTGLACLRLADGLDRTHRAITRDLAVRLSPRHVQVAVQFLLDGTAETAAATKKADGLQALTGRPVILVPFDVGCPELATGTYG</sequence>
<protein>
    <submittedName>
        <fullName evidence="2">Exopolyphosphatase</fullName>
    </submittedName>
</protein>
<dbReference type="Gene3D" id="1.10.3210.10">
    <property type="entry name" value="Hypothetical protein af1432"/>
    <property type="match status" value="1"/>
</dbReference>
<organism evidence="2 3">
    <name type="scientific">Candidatus Ozemobacter sibiricus</name>
    <dbReference type="NCBI Taxonomy" id="2268124"/>
    <lineage>
        <taxon>Bacteria</taxon>
        <taxon>Candidatus Ozemobacteria</taxon>
        <taxon>Candidatus Ozemobacterales</taxon>
        <taxon>Candidatus Ozemobacteraceae</taxon>
        <taxon>Candidatus Ozemobacter</taxon>
    </lineage>
</organism>
<dbReference type="GO" id="GO:0016462">
    <property type="term" value="F:pyrophosphatase activity"/>
    <property type="evidence" value="ECO:0007669"/>
    <property type="project" value="TreeGrafter"/>
</dbReference>
<dbReference type="AlphaFoldDB" id="A0A367ZJL9"/>
<dbReference type="EMBL" id="QOQW01000024">
    <property type="protein sequence ID" value="RCK78315.1"/>
    <property type="molecule type" value="Genomic_DNA"/>
</dbReference>
<proteinExistence type="predicted"/>
<dbReference type="SUPFAM" id="SSF109604">
    <property type="entry name" value="HD-domain/PDEase-like"/>
    <property type="match status" value="1"/>
</dbReference>
<evidence type="ECO:0000259" key="1">
    <source>
        <dbReference type="Pfam" id="PF21447"/>
    </source>
</evidence>
<gene>
    <name evidence="2" type="ORF">OZSIB_1557</name>
</gene>
<evidence type="ECO:0000313" key="2">
    <source>
        <dbReference type="EMBL" id="RCK78315.1"/>
    </source>
</evidence>
<dbReference type="Proteomes" id="UP000252355">
    <property type="component" value="Unassembled WGS sequence"/>
</dbReference>
<accession>A0A367ZJL9</accession>
<dbReference type="PANTHER" id="PTHR30005:SF0">
    <property type="entry name" value="RETROGRADE REGULATION PROTEIN 2"/>
    <property type="match status" value="1"/>
</dbReference>
<feature type="domain" description="Ppx/GppA phosphatase C-terminal" evidence="1">
    <location>
        <begin position="37"/>
        <end position="175"/>
    </location>
</feature>
<dbReference type="CDD" id="cd00077">
    <property type="entry name" value="HDc"/>
    <property type="match status" value="1"/>
</dbReference>
<dbReference type="InterPro" id="IPR048950">
    <property type="entry name" value="Ppx_GppA_C"/>
</dbReference>
<dbReference type="Pfam" id="PF21447">
    <property type="entry name" value="Ppx-GppA_III"/>
    <property type="match status" value="1"/>
</dbReference>
<reference evidence="2 3" key="1">
    <citation type="submission" date="2018-05" db="EMBL/GenBank/DDBJ databases">
        <title>A metagenomic window into the 2 km-deep terrestrial subsurface aquifer revealed taxonomically and functionally diverse microbial community comprising novel uncultured bacterial lineages.</title>
        <authorList>
            <person name="Kadnikov V.V."/>
            <person name="Mardanov A.V."/>
            <person name="Beletsky A.V."/>
            <person name="Banks D."/>
            <person name="Pimenov N.V."/>
            <person name="Frank Y.A."/>
            <person name="Karnachuk O.V."/>
            <person name="Ravin N.V."/>
        </authorList>
    </citation>
    <scope>NUCLEOTIDE SEQUENCE [LARGE SCALE GENOMIC DNA]</scope>
    <source>
        <strain evidence="2">BY5</strain>
    </source>
</reference>
<comment type="caution">
    <text evidence="2">The sequence shown here is derived from an EMBL/GenBank/DDBJ whole genome shotgun (WGS) entry which is preliminary data.</text>
</comment>
<dbReference type="PANTHER" id="PTHR30005">
    <property type="entry name" value="EXOPOLYPHOSPHATASE"/>
    <property type="match status" value="1"/>
</dbReference>
<name>A0A367ZJL9_9BACT</name>
<dbReference type="InterPro" id="IPR003607">
    <property type="entry name" value="HD/PDEase_dom"/>
</dbReference>